<dbReference type="InterPro" id="IPR027417">
    <property type="entry name" value="P-loop_NTPase"/>
</dbReference>
<dbReference type="Gene3D" id="3.40.50.300">
    <property type="entry name" value="P-loop containing nucleotide triphosphate hydrolases"/>
    <property type="match status" value="1"/>
</dbReference>
<evidence type="ECO:0000313" key="1">
    <source>
        <dbReference type="EMBL" id="MFC4768603.1"/>
    </source>
</evidence>
<dbReference type="RefSeq" id="WP_380026553.1">
    <property type="nucleotide sequence ID" value="NZ_JBHSHC010000108.1"/>
</dbReference>
<evidence type="ECO:0000313" key="2">
    <source>
        <dbReference type="Proteomes" id="UP001596002"/>
    </source>
</evidence>
<organism evidence="1 2">
    <name type="scientific">Effusibacillus consociatus</name>
    <dbReference type="NCBI Taxonomy" id="1117041"/>
    <lineage>
        <taxon>Bacteria</taxon>
        <taxon>Bacillati</taxon>
        <taxon>Bacillota</taxon>
        <taxon>Bacilli</taxon>
        <taxon>Bacillales</taxon>
        <taxon>Alicyclobacillaceae</taxon>
        <taxon>Effusibacillus</taxon>
    </lineage>
</organism>
<gene>
    <name evidence="1" type="ORF">ACFO8Q_14755</name>
</gene>
<dbReference type="SUPFAM" id="SSF52540">
    <property type="entry name" value="P-loop containing nucleoside triphosphate hydrolases"/>
    <property type="match status" value="1"/>
</dbReference>
<keyword evidence="2" id="KW-1185">Reference proteome</keyword>
<proteinExistence type="predicted"/>
<protein>
    <submittedName>
        <fullName evidence="1">Sulfotransferase family protein</fullName>
    </submittedName>
</protein>
<accession>A0ABV9Q3X0</accession>
<name>A0ABV9Q3X0_9BACL</name>
<reference evidence="2" key="1">
    <citation type="journal article" date="2019" name="Int. J. Syst. Evol. Microbiol.">
        <title>The Global Catalogue of Microorganisms (GCM) 10K type strain sequencing project: providing services to taxonomists for standard genome sequencing and annotation.</title>
        <authorList>
            <consortium name="The Broad Institute Genomics Platform"/>
            <consortium name="The Broad Institute Genome Sequencing Center for Infectious Disease"/>
            <person name="Wu L."/>
            <person name="Ma J."/>
        </authorList>
    </citation>
    <scope>NUCLEOTIDE SEQUENCE [LARGE SCALE GENOMIC DNA]</scope>
    <source>
        <strain evidence="2">WYCCWR 12678</strain>
    </source>
</reference>
<comment type="caution">
    <text evidence="1">The sequence shown here is derived from an EMBL/GenBank/DDBJ whole genome shotgun (WGS) entry which is preliminary data.</text>
</comment>
<sequence length="189" mass="22310">MGDELIPPDLGNPKGYFENARFWRLNHQILHSIGSSWTNPPDREIIRTFRFPEDNIRTVLSSQVKSIWGLKHPLTVLSFEILRPHLEEVSDITYVFVHRPFEDSVRSLSFRDNISKNEATQILTPYFKNLNYYRNELAQENQDIIDVHYDTLLENPESFVTECNRRIGQQPDHNLDVVKSFLDQKLKHF</sequence>
<dbReference type="EMBL" id="JBHSHC010000108">
    <property type="protein sequence ID" value="MFC4768603.1"/>
    <property type="molecule type" value="Genomic_DNA"/>
</dbReference>
<dbReference type="Proteomes" id="UP001596002">
    <property type="component" value="Unassembled WGS sequence"/>
</dbReference>